<dbReference type="KEGG" id="kro:BVG79_01139"/>
<keyword evidence="1" id="KW-1133">Transmembrane helix</keyword>
<feature type="transmembrane region" description="Helical" evidence="1">
    <location>
        <begin position="222"/>
        <end position="242"/>
    </location>
</feature>
<proteinExistence type="predicted"/>
<evidence type="ECO:0000313" key="2">
    <source>
        <dbReference type="EMBL" id="ARO14485.1"/>
    </source>
</evidence>
<dbReference type="PANTHER" id="PTHR38592">
    <property type="entry name" value="BLL4819 PROTEIN"/>
    <property type="match status" value="1"/>
</dbReference>
<dbReference type="PANTHER" id="PTHR38592:SF3">
    <property type="entry name" value="BLL4819 PROTEIN"/>
    <property type="match status" value="1"/>
</dbReference>
<evidence type="ECO:0000256" key="1">
    <source>
        <dbReference type="SAM" id="Phobius"/>
    </source>
</evidence>
<dbReference type="Pfam" id="PF10129">
    <property type="entry name" value="OpgC_C"/>
    <property type="match status" value="1"/>
</dbReference>
<name>A0A1W6NZ11_9RHOB</name>
<feature type="transmembrane region" description="Helical" evidence="1">
    <location>
        <begin position="121"/>
        <end position="139"/>
    </location>
</feature>
<evidence type="ECO:0008006" key="4">
    <source>
        <dbReference type="Google" id="ProtNLM"/>
    </source>
</evidence>
<dbReference type="STRING" id="92947.BVG79_01139"/>
<dbReference type="InterPro" id="IPR014550">
    <property type="entry name" value="UCP028704_OpgC"/>
</dbReference>
<evidence type="ECO:0000313" key="3">
    <source>
        <dbReference type="Proteomes" id="UP000242447"/>
    </source>
</evidence>
<dbReference type="EMBL" id="CP019937">
    <property type="protein sequence ID" value="ARO14485.1"/>
    <property type="molecule type" value="Genomic_DNA"/>
</dbReference>
<gene>
    <name evidence="2" type="ORF">BVG79_01139</name>
</gene>
<organism evidence="2 3">
    <name type="scientific">Ketogulonicigenium robustum</name>
    <dbReference type="NCBI Taxonomy" id="92947"/>
    <lineage>
        <taxon>Bacteria</taxon>
        <taxon>Pseudomonadati</taxon>
        <taxon>Pseudomonadota</taxon>
        <taxon>Alphaproteobacteria</taxon>
        <taxon>Rhodobacterales</taxon>
        <taxon>Roseobacteraceae</taxon>
        <taxon>Ketogulonicigenium</taxon>
    </lineage>
</organism>
<reference evidence="2 3" key="1">
    <citation type="submission" date="2017-02" db="EMBL/GenBank/DDBJ databases">
        <title>Ketogulonicigenium robustum SPU B003 Genome sequencing and assembly.</title>
        <authorList>
            <person name="Li Y."/>
            <person name="Liu L."/>
            <person name="Wang C."/>
            <person name="Zhang M."/>
            <person name="Zhang T."/>
            <person name="Zhang Y."/>
        </authorList>
    </citation>
    <scope>NUCLEOTIDE SEQUENCE [LARGE SCALE GENOMIC DNA]</scope>
    <source>
        <strain evidence="2 3">SPU_B003</strain>
    </source>
</reference>
<feature type="transmembrane region" description="Helical" evidence="1">
    <location>
        <begin position="262"/>
        <end position="283"/>
    </location>
</feature>
<feature type="transmembrane region" description="Helical" evidence="1">
    <location>
        <begin position="189"/>
        <end position="210"/>
    </location>
</feature>
<protein>
    <recommendedName>
        <fullName evidence="4">Acyltransferase 3 domain-containing protein</fullName>
    </recommendedName>
</protein>
<accession>A0A1W6NZ11</accession>
<feature type="transmembrane region" description="Helical" evidence="1">
    <location>
        <begin position="66"/>
        <end position="84"/>
    </location>
</feature>
<keyword evidence="1" id="KW-0812">Transmembrane</keyword>
<keyword evidence="3" id="KW-1185">Reference proteome</keyword>
<sequence>MVLSHLVFPQGFWLLSLHFRSVMFTESAQAFVFVSGLVFGLVGQRRLSQRGYPFLQGMAKQRIWQLWRYCLGLLAVIFLMRLALPDGGDIFKNWTGTAEPWDPWRTIALLGLVYQPTFADILPMYILFIAASVPALRLVDQGRWKTVMAASALLWLSVQLKVWVYPEVALDWIFGASDGQGLRMAFHPFGWQLLFMGGLVIGAQLSRGALNVAAIPPQRAAFWAAIATGVLLLMLPLRVLSANVPMPEAFYHVFRVIENRRALGPLFVISFAAVGYLVAWLLVYGRYSRLPVVGHVGRGLAQMMQWRPAVMMGQHSLQTYVWHVPLVYLAFYFSQQLGPLGQVGMTVTAVVVYALLPLPALWRSHQLAPNSQKKSA</sequence>
<feature type="transmembrane region" description="Helical" evidence="1">
    <location>
        <begin position="340"/>
        <end position="362"/>
    </location>
</feature>
<keyword evidence="1" id="KW-0472">Membrane</keyword>
<dbReference type="Proteomes" id="UP000242447">
    <property type="component" value="Chromosome"/>
</dbReference>
<dbReference type="PIRSF" id="PIRSF028704">
    <property type="entry name" value="UPC028704"/>
    <property type="match status" value="1"/>
</dbReference>
<feature type="transmembrane region" description="Helical" evidence="1">
    <location>
        <begin position="22"/>
        <end position="42"/>
    </location>
</feature>
<dbReference type="AlphaFoldDB" id="A0A1W6NZ11"/>